<dbReference type="PROSITE" id="PS51257">
    <property type="entry name" value="PROKAR_LIPOPROTEIN"/>
    <property type="match status" value="1"/>
</dbReference>
<protein>
    <recommendedName>
        <fullName evidence="3">VCBS repeat-containing protein</fullName>
    </recommendedName>
</protein>
<reference evidence="2" key="1">
    <citation type="journal article" date="2019" name="Int. J. Syst. Evol. Microbiol.">
        <title>The Global Catalogue of Microorganisms (GCM) 10K type strain sequencing project: providing services to taxonomists for standard genome sequencing and annotation.</title>
        <authorList>
            <consortium name="The Broad Institute Genomics Platform"/>
            <consortium name="The Broad Institute Genome Sequencing Center for Infectious Disease"/>
            <person name="Wu L."/>
            <person name="Ma J."/>
        </authorList>
    </citation>
    <scope>NUCLEOTIDE SEQUENCE [LARGE SCALE GENOMIC DNA]</scope>
    <source>
        <strain evidence="2">CCUG 62414</strain>
    </source>
</reference>
<evidence type="ECO:0000313" key="1">
    <source>
        <dbReference type="EMBL" id="MFD0991006.1"/>
    </source>
</evidence>
<comment type="caution">
    <text evidence="1">The sequence shown here is derived from an EMBL/GenBank/DDBJ whole genome shotgun (WGS) entry which is preliminary data.</text>
</comment>
<name>A0ABW3JL70_9FLAO</name>
<proteinExistence type="predicted"/>
<organism evidence="1 2">
    <name type="scientific">Mariniflexile jejuense</name>
    <dbReference type="NCBI Taxonomy" id="1173582"/>
    <lineage>
        <taxon>Bacteria</taxon>
        <taxon>Pseudomonadati</taxon>
        <taxon>Bacteroidota</taxon>
        <taxon>Flavobacteriia</taxon>
        <taxon>Flavobacteriales</taxon>
        <taxon>Flavobacteriaceae</taxon>
        <taxon>Mariniflexile</taxon>
    </lineage>
</organism>
<accession>A0ABW3JL70</accession>
<dbReference type="Proteomes" id="UP001597061">
    <property type="component" value="Unassembled WGS sequence"/>
</dbReference>
<dbReference type="RefSeq" id="WP_379926671.1">
    <property type="nucleotide sequence ID" value="NZ_JBHTJI010000024.1"/>
</dbReference>
<evidence type="ECO:0008006" key="3">
    <source>
        <dbReference type="Google" id="ProtNLM"/>
    </source>
</evidence>
<sequence length="244" mass="28606">MKLFKLYICFIIISGCNSNINKKKTEIEKYSIDTLIVSKNIEINNEPDSYENLVDTLKIEDKLFTIIQNDPRSKNQMNLAILNSKKDTIYIHDGYATNGFEIEDFDKDGILDIRLYQITNTGGISELIMFDKSNSIFRPIINFENFPEPTKIEKSDLWYSYHRSGCADINWGSELFKIVNYKAIEIGDIEGIGCEGENINGIFVYRVSGNKKTKMYSEIRKPGYYNDKWDFIEHYWNKNYYKFE</sequence>
<keyword evidence="2" id="KW-1185">Reference proteome</keyword>
<dbReference type="EMBL" id="JBHTJI010000024">
    <property type="protein sequence ID" value="MFD0991006.1"/>
    <property type="molecule type" value="Genomic_DNA"/>
</dbReference>
<gene>
    <name evidence="1" type="ORF">ACFQ1R_12935</name>
</gene>
<evidence type="ECO:0000313" key="2">
    <source>
        <dbReference type="Proteomes" id="UP001597061"/>
    </source>
</evidence>